<evidence type="ECO:0000313" key="3">
    <source>
        <dbReference type="EMBL" id="KAF4981576.1"/>
    </source>
</evidence>
<gene>
    <name evidence="3" type="ORF">FZEAL_2642</name>
</gene>
<evidence type="ECO:0000313" key="4">
    <source>
        <dbReference type="Proteomes" id="UP000635477"/>
    </source>
</evidence>
<dbReference type="GO" id="GO:0005737">
    <property type="term" value="C:cytoplasm"/>
    <property type="evidence" value="ECO:0007669"/>
    <property type="project" value="TreeGrafter"/>
</dbReference>
<dbReference type="Pfam" id="PF26616">
    <property type="entry name" value="CorA-like"/>
    <property type="match status" value="1"/>
</dbReference>
<keyword evidence="4" id="KW-1185">Reference proteome</keyword>
<dbReference type="PANTHER" id="PTHR24361">
    <property type="entry name" value="MITOGEN-ACTIVATED KINASE KINASE KINASE"/>
    <property type="match status" value="1"/>
</dbReference>
<dbReference type="Proteomes" id="UP000635477">
    <property type="component" value="Unassembled WGS sequence"/>
</dbReference>
<dbReference type="InterPro" id="IPR011009">
    <property type="entry name" value="Kinase-like_dom_sf"/>
</dbReference>
<reference evidence="3" key="1">
    <citation type="journal article" date="2020" name="BMC Genomics">
        <title>Correction to: Identification and distribution of gene clusters required for synthesis of sphingolipid metabolism inhibitors in diverse species of the filamentous fungus Fusarium.</title>
        <authorList>
            <person name="Kim H.S."/>
            <person name="Lohmar J.M."/>
            <person name="Busman M."/>
            <person name="Brown D.W."/>
            <person name="Naumann T.A."/>
            <person name="Divon H.H."/>
            <person name="Lysoe E."/>
            <person name="Uhlig S."/>
            <person name="Proctor R.H."/>
        </authorList>
    </citation>
    <scope>NUCLEOTIDE SEQUENCE</scope>
    <source>
        <strain evidence="3">NRRL 22465</strain>
    </source>
</reference>
<evidence type="ECO:0000259" key="2">
    <source>
        <dbReference type="PROSITE" id="PS50011"/>
    </source>
</evidence>
<dbReference type="PROSITE" id="PS50011">
    <property type="entry name" value="PROTEIN_KINASE_DOM"/>
    <property type="match status" value="1"/>
</dbReference>
<dbReference type="SMART" id="SM00220">
    <property type="entry name" value="S_TKc"/>
    <property type="match status" value="1"/>
</dbReference>
<dbReference type="GO" id="GO:0004674">
    <property type="term" value="F:protein serine/threonine kinase activity"/>
    <property type="evidence" value="ECO:0007669"/>
    <property type="project" value="TreeGrafter"/>
</dbReference>
<feature type="domain" description="Protein kinase" evidence="2">
    <location>
        <begin position="791"/>
        <end position="1117"/>
    </location>
</feature>
<feature type="region of interest" description="Disordered" evidence="1">
    <location>
        <begin position="1430"/>
        <end position="1462"/>
    </location>
</feature>
<evidence type="ECO:0000256" key="1">
    <source>
        <dbReference type="SAM" id="MobiDB-lite"/>
    </source>
</evidence>
<reference evidence="3" key="2">
    <citation type="submission" date="2020-05" db="EMBL/GenBank/DDBJ databases">
        <authorList>
            <person name="Kim H.-S."/>
            <person name="Proctor R.H."/>
            <person name="Brown D.W."/>
        </authorList>
    </citation>
    <scope>NUCLEOTIDE SEQUENCE</scope>
    <source>
        <strain evidence="3">NRRL 22465</strain>
    </source>
</reference>
<dbReference type="InterPro" id="IPR058257">
    <property type="entry name" value="CorA-like_dom"/>
</dbReference>
<dbReference type="OrthoDB" id="5396681at2759"/>
<name>A0A8H4UR30_9HYPO</name>
<protein>
    <recommendedName>
        <fullName evidence="2">Protein kinase domain-containing protein</fullName>
    </recommendedName>
</protein>
<dbReference type="EMBL" id="JABEYC010000160">
    <property type="protein sequence ID" value="KAF4981576.1"/>
    <property type="molecule type" value="Genomic_DNA"/>
</dbReference>
<organism evidence="3 4">
    <name type="scientific">Fusarium zealandicum</name>
    <dbReference type="NCBI Taxonomy" id="1053134"/>
    <lineage>
        <taxon>Eukaryota</taxon>
        <taxon>Fungi</taxon>
        <taxon>Dikarya</taxon>
        <taxon>Ascomycota</taxon>
        <taxon>Pezizomycotina</taxon>
        <taxon>Sordariomycetes</taxon>
        <taxon>Hypocreomycetidae</taxon>
        <taxon>Hypocreales</taxon>
        <taxon>Nectriaceae</taxon>
        <taxon>Fusarium</taxon>
        <taxon>Fusarium staphyleae species complex</taxon>
    </lineage>
</organism>
<dbReference type="InterPro" id="IPR053235">
    <property type="entry name" value="Ser_Thr_kinase"/>
</dbReference>
<dbReference type="Gene3D" id="1.10.510.10">
    <property type="entry name" value="Transferase(Phosphotransferase) domain 1"/>
    <property type="match status" value="1"/>
</dbReference>
<feature type="region of interest" description="Disordered" evidence="1">
    <location>
        <begin position="974"/>
        <end position="995"/>
    </location>
</feature>
<proteinExistence type="predicted"/>
<dbReference type="InterPro" id="IPR000719">
    <property type="entry name" value="Prot_kinase_dom"/>
</dbReference>
<sequence length="1462" mass="165663">MVNGNVNHDLAQFENSLSKSVDYPLNLVRTVEFSYILEAYKSRIVEDEEKYFDDSLPRIRIWDLLKPQDTSHVRRTAVDQEELRGAISETPKDPYRRFVFLQSASSRAPLDCTQNMLSYLFTHHQVMASFLDFSCTFKDREMPHTFTSFRHENYIGSEHYQSGLNGIGRSGIRLQHCFNILGIERDRKSKGWLQRQTAAYHSFDLVQGQVLWIVIKGDATMRKRLESATEEFAQKGQTSLHSVQGSFAQALKDHLILLQWCAENWDAYTESLEAKYRDFAGAADHGPVEDMAKDIEVNRKRDKIRKLSFASDANQQSSRSKYVPQPRAIIRRLSEKASGLGTMVQEQPPTPRVVHHRIEEMVRFDKLQALSCLDTTLGEAIATIDQNKRVLAEIKQHYHDIVNSAAFKIHIASKSALKVCKQATSEFIDTIGRLEGDLENYKGNLRTILRGVERTESMYNGILQYQSMRTAEYFAKSSEESAGIMQVWTEQMHEKTMSMHVITVFTLIFLPGTFVATIFSSGILTFGEEGSGGFGSSIGDWKVRVAGLKLSLIVPPSSTFESRQPPSFSLVRFPRSTPRVPRFLAQDWLAVHSPTRFSALDQGQATIRPHLTGTSTAGLIPLSLFSPPRNARVTRAASVWLMAGPLVYQVAEQLGDLQQLYCGRNGIEGQKPHYIPRFALEEFWKCHSIKAILNECSIGSGPDDIADITEHFLGIFSLLVYVERMPCFNFFLDQNIPDSHFPLPASYTFPDAPSYDKLSKAIRKKQWIFFPVTFQDFRYNRVFVPRQIFPIHNEELLHIGENVKVHKIEACTSPNPTFLVRKTYYEEEQKQYEREKKTFNNLQNHPSDNIIRFHGCYRQELIDGTTTYNLILDYVDGGNLEQFFETDPPTTPGSILQFWEAFVGALEGLHHLHISSGDLAEQGHQGIHQDIKPENLLVSKGPPGQAYKIKLIIADFGYSHTKIVRNVEDTSGIDSHGGQTYGAPECSHHAPYTQRGTHRITTKADIWALGCVMSEAAAWVVNGVDGRKDYSTMRANETRSIPSFYESGHDGCFHNGTQALVAVQKMHEKLRGAAASFDPITPQVIDIIHRFMLVPEQHRMEGKLLREKLYNITHADYPQMKGGGVPSERQVLRRPVPEIAPNRPPPSTPLPPCIEIPTSAVFGTIFRTPSPLPGIGGNPNGIARAISRRCSRPTPLLTFDQASEYRSAMRGNRTLDNSLRNTENVISQLKGQLENRDHIFLIDMSETMKEHSMVVQNRFETLGWIAKQFDTNGIELCFSSELPKVYKDRSTTKLSSKFRNQKWNQITFEHKLGIFVDSIVIPRLSSLRKYTGRRKELNIFILTDGRWGANLDEAAGMEKPIKRLIEKIKEKKLSRTQVALQFLRFGDDEEGKRYLSYLDNFGYPLGCDCVDTKPIDGNIFEMFLGAIDSSTDRADENPPPMSPSSNSMSKSIERNTVASMQC</sequence>
<accession>A0A8H4UR30</accession>
<comment type="caution">
    <text evidence="3">The sequence shown here is derived from an EMBL/GenBank/DDBJ whole genome shotgun (WGS) entry which is preliminary data.</text>
</comment>
<dbReference type="GO" id="GO:0005524">
    <property type="term" value="F:ATP binding"/>
    <property type="evidence" value="ECO:0007669"/>
    <property type="project" value="InterPro"/>
</dbReference>
<dbReference type="Pfam" id="PF00069">
    <property type="entry name" value="Pkinase"/>
    <property type="match status" value="1"/>
</dbReference>
<dbReference type="SUPFAM" id="SSF56112">
    <property type="entry name" value="Protein kinase-like (PK-like)"/>
    <property type="match status" value="1"/>
</dbReference>